<feature type="domain" description="PPM-type phosphatase" evidence="3">
    <location>
        <begin position="563"/>
        <end position="775"/>
    </location>
</feature>
<feature type="transmembrane region" description="Helical" evidence="2">
    <location>
        <begin position="287"/>
        <end position="305"/>
    </location>
</feature>
<name>A0A9D1DPX4_9FIRM</name>
<reference evidence="4" key="1">
    <citation type="submission" date="2020-10" db="EMBL/GenBank/DDBJ databases">
        <authorList>
            <person name="Gilroy R."/>
        </authorList>
    </citation>
    <scope>NUCLEOTIDE SEQUENCE</scope>
    <source>
        <strain evidence="4">ChiSjej1B19-7085</strain>
    </source>
</reference>
<gene>
    <name evidence="4" type="ORF">IAA54_03465</name>
</gene>
<dbReference type="SMART" id="SM00331">
    <property type="entry name" value="PP2C_SIG"/>
    <property type="match status" value="1"/>
</dbReference>
<feature type="transmembrane region" description="Helical" evidence="2">
    <location>
        <begin position="52"/>
        <end position="78"/>
    </location>
</feature>
<reference evidence="4" key="2">
    <citation type="journal article" date="2021" name="PeerJ">
        <title>Extensive microbial diversity within the chicken gut microbiome revealed by metagenomics and culture.</title>
        <authorList>
            <person name="Gilroy R."/>
            <person name="Ravi A."/>
            <person name="Getino M."/>
            <person name="Pursley I."/>
            <person name="Horton D.L."/>
            <person name="Alikhan N.F."/>
            <person name="Baker D."/>
            <person name="Gharbi K."/>
            <person name="Hall N."/>
            <person name="Watson M."/>
            <person name="Adriaenssens E.M."/>
            <person name="Foster-Nyarko E."/>
            <person name="Jarju S."/>
            <person name="Secka A."/>
            <person name="Antonio M."/>
            <person name="Oren A."/>
            <person name="Chaudhuri R.R."/>
            <person name="La Ragione R."/>
            <person name="Hildebrand F."/>
            <person name="Pallen M.J."/>
        </authorList>
    </citation>
    <scope>NUCLEOTIDE SEQUENCE</scope>
    <source>
        <strain evidence="4">ChiSjej1B19-7085</strain>
    </source>
</reference>
<feature type="transmembrane region" description="Helical" evidence="2">
    <location>
        <begin position="141"/>
        <end position="159"/>
    </location>
</feature>
<dbReference type="GO" id="GO:0016791">
    <property type="term" value="F:phosphatase activity"/>
    <property type="evidence" value="ECO:0007669"/>
    <property type="project" value="TreeGrafter"/>
</dbReference>
<feature type="transmembrane region" description="Helical" evidence="2">
    <location>
        <begin position="27"/>
        <end position="45"/>
    </location>
</feature>
<evidence type="ECO:0000256" key="2">
    <source>
        <dbReference type="SAM" id="Phobius"/>
    </source>
</evidence>
<evidence type="ECO:0000256" key="1">
    <source>
        <dbReference type="ARBA" id="ARBA00022801"/>
    </source>
</evidence>
<dbReference type="InterPro" id="IPR045768">
    <property type="entry name" value="SpoIIE_N"/>
</dbReference>
<dbReference type="Gene3D" id="3.60.40.10">
    <property type="entry name" value="PPM-type phosphatase domain"/>
    <property type="match status" value="1"/>
</dbReference>
<dbReference type="PANTHER" id="PTHR43156">
    <property type="entry name" value="STAGE II SPORULATION PROTEIN E-RELATED"/>
    <property type="match status" value="1"/>
</dbReference>
<evidence type="ECO:0000313" key="5">
    <source>
        <dbReference type="Proteomes" id="UP000886785"/>
    </source>
</evidence>
<sequence>MSVKTRALESARMNLGEIIFSPGTKKLIMQAVYFAVGLISSRGMVFGHYAPFGVAAVAASPYHNVFATLLGALLGYLIPSEAQIPVRYVAALLAAGAIRWTLSDLVKVKRHPLFAPFVAFAPLAATGAALSLVNGSPFGGVAMYLAEALLAGGGAYFLARTAELVFRKNGLYALKSQEIACVTMSIGLLVTSLSPMEIGGVSIGRILAVIMILLASRYGGASGGAIAGIAAGVSLSLSTAGVSYLSGAYALGGLMAGLFSPLGKLAASVAFILANGIASLQIGSQEAIIAGLYEVAFATVAFMLIPSRGGDRVSGIFVQPSDLTRADGLRRSVIMKLDYAAKALGNVSESVEAVSKKLSEISAPDLNTVYRRTVDETCARCGLKMYCWEKNYDDSIEVFNNMTEPLRRHGSISKEDFPDRFSERCARIGFLVEGINRRYAEFLTREAAERRIAQIRSVVAGQFGVTAELLENMGQELELFERFDFASAQKIGEILRDAGIIAIDVSCRVDKFGRMNVEIEAAQVERARLNKAAITKQISNACGREFEAPCVSVASGKCRMQMTERPTFRALAGAAQHVCGNGKLCGDSYEFFPDGSGRQIALISDGMGTGGRAAVDGAMTSGILSMLLKAGIGFDCALKIVNSALMAKSGEESLSTVDMAVVDLFSGKTEFLKAGAPVTFVRRDGKLIRVDMPSLPVGILNDAGFARENLTLGENDLVVLVSDGAVACGDEWLCREVEGWKGTVPQELAEEIVAQAIARRDDGHDDDVTALVVRVTVPEMEYPG</sequence>
<comment type="caution">
    <text evidence="4">The sequence shown here is derived from an EMBL/GenBank/DDBJ whole genome shotgun (WGS) entry which is preliminary data.</text>
</comment>
<feature type="transmembrane region" description="Helical" evidence="2">
    <location>
        <begin position="114"/>
        <end position="135"/>
    </location>
</feature>
<feature type="transmembrane region" description="Helical" evidence="2">
    <location>
        <begin position="84"/>
        <end position="102"/>
    </location>
</feature>
<proteinExistence type="predicted"/>
<evidence type="ECO:0000313" key="4">
    <source>
        <dbReference type="EMBL" id="HIR56704.1"/>
    </source>
</evidence>
<feature type="transmembrane region" description="Helical" evidence="2">
    <location>
        <begin position="251"/>
        <end position="275"/>
    </location>
</feature>
<accession>A0A9D1DPX4</accession>
<keyword evidence="1" id="KW-0378">Hydrolase</keyword>
<dbReference type="AlphaFoldDB" id="A0A9D1DPX4"/>
<dbReference type="Proteomes" id="UP000886785">
    <property type="component" value="Unassembled WGS sequence"/>
</dbReference>
<dbReference type="Pfam" id="PF19732">
    <property type="entry name" value="SpoIIE_N"/>
    <property type="match status" value="1"/>
</dbReference>
<dbReference type="InterPro" id="IPR036457">
    <property type="entry name" value="PPM-type-like_dom_sf"/>
</dbReference>
<dbReference type="InterPro" id="IPR052016">
    <property type="entry name" value="Bact_Sigma-Reg"/>
</dbReference>
<dbReference type="InterPro" id="IPR001932">
    <property type="entry name" value="PPM-type_phosphatase-like_dom"/>
</dbReference>
<keyword evidence="2" id="KW-1133">Transmembrane helix</keyword>
<dbReference type="EMBL" id="DVHF01000038">
    <property type="protein sequence ID" value="HIR56704.1"/>
    <property type="molecule type" value="Genomic_DNA"/>
</dbReference>
<feature type="transmembrane region" description="Helical" evidence="2">
    <location>
        <begin position="223"/>
        <end position="245"/>
    </location>
</feature>
<evidence type="ECO:0000259" key="3">
    <source>
        <dbReference type="SMART" id="SM00331"/>
    </source>
</evidence>
<dbReference type="Pfam" id="PF07228">
    <property type="entry name" value="SpoIIE"/>
    <property type="match status" value="1"/>
</dbReference>
<keyword evidence="2" id="KW-0812">Transmembrane</keyword>
<feature type="transmembrane region" description="Helical" evidence="2">
    <location>
        <begin position="198"/>
        <end position="216"/>
    </location>
</feature>
<keyword evidence="2" id="KW-0472">Membrane</keyword>
<dbReference type="SUPFAM" id="SSF81606">
    <property type="entry name" value="PP2C-like"/>
    <property type="match status" value="1"/>
</dbReference>
<organism evidence="4 5">
    <name type="scientific">Candidatus Gallacutalibacter pullicola</name>
    <dbReference type="NCBI Taxonomy" id="2840830"/>
    <lineage>
        <taxon>Bacteria</taxon>
        <taxon>Bacillati</taxon>
        <taxon>Bacillota</taxon>
        <taxon>Clostridia</taxon>
        <taxon>Eubacteriales</taxon>
        <taxon>Candidatus Gallacutalibacter</taxon>
    </lineage>
</organism>
<protein>
    <submittedName>
        <fullName evidence="4">SpoIIE family protein phosphatase</fullName>
    </submittedName>
</protein>
<dbReference type="PANTHER" id="PTHR43156:SF2">
    <property type="entry name" value="STAGE II SPORULATION PROTEIN E"/>
    <property type="match status" value="1"/>
</dbReference>